<evidence type="ECO:0000256" key="16">
    <source>
        <dbReference type="ARBA" id="ARBA00044212"/>
    </source>
</evidence>
<keyword evidence="23" id="KW-0472">Membrane</keyword>
<comment type="similarity">
    <text evidence="2 21">Belongs to the class-I pyridine nucleotide-disulfide oxidoreductase family.</text>
</comment>
<dbReference type="Gene3D" id="1.10.10.10">
    <property type="entry name" value="Winged helix-like DNA-binding domain superfamily/Winged helix DNA-binding domain"/>
    <property type="match status" value="1"/>
</dbReference>
<dbReference type="PRINTS" id="PR00411">
    <property type="entry name" value="PNDRDTASEI"/>
</dbReference>
<evidence type="ECO:0000256" key="17">
    <source>
        <dbReference type="ARBA" id="ARBA00044275"/>
    </source>
</evidence>
<dbReference type="PROSITE" id="PS00076">
    <property type="entry name" value="PYRIDINE_REDOX_1"/>
    <property type="match status" value="1"/>
</dbReference>
<keyword evidence="6 21" id="KW-0274">FAD</keyword>
<name>L9LCZ6_TUPCH</name>
<keyword evidence="9" id="KW-0689">Ribosomal protein</keyword>
<dbReference type="Gene3D" id="3.30.390.30">
    <property type="match status" value="1"/>
</dbReference>
<gene>
    <name evidence="27" type="ORF">TREES_T100002546</name>
</gene>
<evidence type="ECO:0000256" key="13">
    <source>
        <dbReference type="ARBA" id="ARBA00023284"/>
    </source>
</evidence>
<dbReference type="NCBIfam" id="TIGR01438">
    <property type="entry name" value="TGR"/>
    <property type="match status" value="1"/>
</dbReference>
<dbReference type="SUPFAM" id="SSF52833">
    <property type="entry name" value="Thioredoxin-like"/>
    <property type="match status" value="1"/>
</dbReference>
<evidence type="ECO:0000256" key="19">
    <source>
        <dbReference type="ARBA" id="ARBA00047387"/>
    </source>
</evidence>
<dbReference type="InterPro" id="IPR036188">
    <property type="entry name" value="FAD/NAD-bd_sf"/>
</dbReference>
<dbReference type="Pfam" id="PF02852">
    <property type="entry name" value="Pyr_redox_dim"/>
    <property type="match status" value="1"/>
</dbReference>
<dbReference type="FunFam" id="3.50.50.60:FF:000190">
    <property type="entry name" value="Thioredoxin reductase"/>
    <property type="match status" value="1"/>
</dbReference>
<sequence>MIPGVTVKDVNQQEFVRALAAFLTKSGKLKVPEWVDAVKLAKHKELAPYDENWFYTRAASTAQYLYLQGGSGGGSVTRVYGGQQRNSVMPSHFSQGSKSIAHLVLQTLERLQLVEKDRWGLQTDTSGTERSGQNRWTAKEHHPRQTLPENSAGPADRAIADPRAWLRACIDSHRVVIISKSTCKRCTEVKTLFKSMSVPFFLLELDQTEDGRGLEGALSELTAETDVPVVFVRQRKIGGHGPTLKAYQEGRLQKLLKMNGSEDLPESYDYDLIIIGGGSGGLAAAKARLLCLGGTCVNVGCIPKKLMHQAALLGQALQDSRTYGWKVEDTVKHDWDRMTEAVQNHIGSLNWGYRVALREKKVVYENAYGEFIGPHRIKATNNKGKEKIYSAERFLIATGERPRYLGIPGDREYCISSDDLFSLPYCPGKTLVVGASYVALECAGFLAGIGLDVTVMVRSILLRGFDQDMANKIGEHMEEHGVKFIKQFVPIKVEQIEAGTPGRLRVVAQSTNSGETFEGEYNTVLLAIGRDPCTRKIGLETVGVKVNEKTGKIPVTDEEQTNVPYIYAIGDILEGKLELTPVAIQAGRLLAQRLYGGSTVKCDYENVPTTVFTPLEYGACGLSEEKAMEKFGEENIEVYHSYFWPLEWTIPSRDNNKCYAKVVCNIKDNERVVGFHVLGPNAGEVTQGFAAALKCGLTKQQLDSTIGIHPVCAELGIGYFLLNGVYDTVCDQALRRKHPPGWLLRLSPSVGAAAETLDHPLVSSPNPRTLEPAHGEAVVNEGKQHPTGVTVMDSKLTLGSASEGCVHEVTSLKPARWAVMERLPDQFQHVLFFVIFLLSFSSFLMLIITIVFLISHGVNIGCENVSYRFSSKSKLWLEYPVECLGA</sequence>
<dbReference type="EMBL" id="KB320459">
    <property type="protein sequence ID" value="ELW71602.1"/>
    <property type="molecule type" value="Genomic_DNA"/>
</dbReference>
<evidence type="ECO:0000256" key="10">
    <source>
        <dbReference type="ARBA" id="ARBA00023002"/>
    </source>
</evidence>
<reference evidence="28" key="2">
    <citation type="journal article" date="2013" name="Nat. Commun.">
        <title>Genome of the Chinese tree shrew.</title>
        <authorList>
            <person name="Fan Y."/>
            <person name="Huang Z.Y."/>
            <person name="Cao C.C."/>
            <person name="Chen C.S."/>
            <person name="Chen Y.X."/>
            <person name="Fan D.D."/>
            <person name="He J."/>
            <person name="Hou H.L."/>
            <person name="Hu L."/>
            <person name="Hu X.T."/>
            <person name="Jiang X.T."/>
            <person name="Lai R."/>
            <person name="Lang Y.S."/>
            <person name="Liang B."/>
            <person name="Liao S.G."/>
            <person name="Mu D."/>
            <person name="Ma Y.Y."/>
            <person name="Niu Y.Y."/>
            <person name="Sun X.Q."/>
            <person name="Xia J.Q."/>
            <person name="Xiao J."/>
            <person name="Xiong Z.Q."/>
            <person name="Xu L."/>
            <person name="Yang L."/>
            <person name="Zhang Y."/>
            <person name="Zhao W."/>
            <person name="Zhao X.D."/>
            <person name="Zheng Y.T."/>
            <person name="Zhou J.M."/>
            <person name="Zhu Y.B."/>
            <person name="Zhang G.J."/>
            <person name="Wang J."/>
            <person name="Yao Y.G."/>
        </authorList>
    </citation>
    <scope>NUCLEOTIDE SEQUENCE [LARGE SCALE GENOMIC DNA]</scope>
</reference>
<dbReference type="GO" id="GO:1990904">
    <property type="term" value="C:ribonucleoprotein complex"/>
    <property type="evidence" value="ECO:0007669"/>
    <property type="project" value="UniProtKB-KW"/>
</dbReference>
<evidence type="ECO:0000256" key="22">
    <source>
        <dbReference type="SAM" id="MobiDB-lite"/>
    </source>
</evidence>
<keyword evidence="10 21" id="KW-0560">Oxidoreductase</keyword>
<dbReference type="InterPro" id="IPR002109">
    <property type="entry name" value="Glutaredoxin"/>
</dbReference>
<keyword evidence="11" id="KW-1015">Disulfide bond</keyword>
<evidence type="ECO:0000256" key="15">
    <source>
        <dbReference type="ARBA" id="ARBA00044068"/>
    </source>
</evidence>
<keyword evidence="28" id="KW-1185">Reference proteome</keyword>
<evidence type="ECO:0000256" key="14">
    <source>
        <dbReference type="ARBA" id="ARBA00044049"/>
    </source>
</evidence>
<evidence type="ECO:0000259" key="25">
    <source>
        <dbReference type="Pfam" id="PF02852"/>
    </source>
</evidence>
<dbReference type="FunFam" id="3.30.390.30:FF:000004">
    <property type="entry name" value="Thioredoxin reductase 1, cytoplasmic"/>
    <property type="match status" value="1"/>
</dbReference>
<dbReference type="GO" id="GO:0050660">
    <property type="term" value="F:flavin adenine dinucleotide binding"/>
    <property type="evidence" value="ECO:0007669"/>
    <property type="project" value="InterPro"/>
</dbReference>
<evidence type="ECO:0000256" key="7">
    <source>
        <dbReference type="ARBA" id="ARBA00022857"/>
    </source>
</evidence>
<dbReference type="SUPFAM" id="SSF51905">
    <property type="entry name" value="FAD/NAD(P)-binding domain"/>
    <property type="match status" value="1"/>
</dbReference>
<dbReference type="InterPro" id="IPR023753">
    <property type="entry name" value="FAD/NAD-binding_dom"/>
</dbReference>
<evidence type="ECO:0000313" key="27">
    <source>
        <dbReference type="EMBL" id="ELW71602.1"/>
    </source>
</evidence>
<dbReference type="SUPFAM" id="SSF55424">
    <property type="entry name" value="FAD/NAD-linked reductases, dimerisation (C-terminal) domain"/>
    <property type="match status" value="1"/>
</dbReference>
<dbReference type="GO" id="GO:0005739">
    <property type="term" value="C:mitochondrion"/>
    <property type="evidence" value="ECO:0007669"/>
    <property type="project" value="TreeGrafter"/>
</dbReference>
<dbReference type="InterPro" id="IPR016156">
    <property type="entry name" value="FAD/NAD-linked_Rdtase_dimer_sf"/>
</dbReference>
<dbReference type="InterPro" id="IPR004099">
    <property type="entry name" value="Pyr_nucl-diS_OxRdtase_dimer"/>
</dbReference>
<proteinExistence type="inferred from homology"/>
<dbReference type="InterPro" id="IPR036390">
    <property type="entry name" value="WH_DNA-bd_sf"/>
</dbReference>
<dbReference type="SUPFAM" id="SSF46785">
    <property type="entry name" value="Winged helix' DNA-binding domain"/>
    <property type="match status" value="1"/>
</dbReference>
<dbReference type="GO" id="GO:0006749">
    <property type="term" value="P:glutathione metabolic process"/>
    <property type="evidence" value="ECO:0007669"/>
    <property type="project" value="TreeGrafter"/>
</dbReference>
<dbReference type="GO" id="GO:0050137">
    <property type="term" value="F:NADPH peroxidase activity"/>
    <property type="evidence" value="ECO:0007669"/>
    <property type="project" value="UniProtKB-EC"/>
</dbReference>
<protein>
    <recommendedName>
        <fullName evidence="15">Thioredoxin reductase 1, cytoplasmic</fullName>
        <ecNumber evidence="14">1.11.1.2</ecNumber>
        <ecNumber evidence="4">1.8.1.9</ecNumber>
    </recommendedName>
    <alternativeName>
        <fullName evidence="17">Peroxidase TXNRD1</fullName>
    </alternativeName>
    <alternativeName>
        <fullName evidence="16">Thioredoxin reductase TR1</fullName>
    </alternativeName>
</protein>
<dbReference type="EC" id="1.11.1.2" evidence="14"/>
<feature type="compositionally biased region" description="Polar residues" evidence="22">
    <location>
        <begin position="122"/>
        <end position="136"/>
    </location>
</feature>
<evidence type="ECO:0000256" key="8">
    <source>
        <dbReference type="ARBA" id="ARBA00022933"/>
    </source>
</evidence>
<keyword evidence="13 21" id="KW-0676">Redox-active center</keyword>
<feature type="region of interest" description="Disordered" evidence="22">
    <location>
        <begin position="122"/>
        <end position="156"/>
    </location>
</feature>
<dbReference type="Pfam" id="PF07992">
    <property type="entry name" value="Pyr_redox_2"/>
    <property type="match status" value="1"/>
</dbReference>
<evidence type="ECO:0000313" key="28">
    <source>
        <dbReference type="Proteomes" id="UP000011518"/>
    </source>
</evidence>
<evidence type="ECO:0000256" key="1">
    <source>
        <dbReference type="ARBA" id="ARBA00001974"/>
    </source>
</evidence>
<dbReference type="GO" id="GO:0005840">
    <property type="term" value="C:ribosome"/>
    <property type="evidence" value="ECO:0007669"/>
    <property type="project" value="UniProtKB-KW"/>
</dbReference>
<evidence type="ECO:0000256" key="12">
    <source>
        <dbReference type="ARBA" id="ARBA00023274"/>
    </source>
</evidence>
<feature type="domain" description="Glutaredoxin" evidence="24">
    <location>
        <begin position="175"/>
        <end position="235"/>
    </location>
</feature>
<evidence type="ECO:0000256" key="23">
    <source>
        <dbReference type="SAM" id="Phobius"/>
    </source>
</evidence>
<comment type="catalytic activity">
    <reaction evidence="19">
        <text>[thioredoxin]-dithiol + NADP(+) = [thioredoxin]-disulfide + NADPH + H(+)</text>
        <dbReference type="Rhea" id="RHEA:20345"/>
        <dbReference type="Rhea" id="RHEA-COMP:10698"/>
        <dbReference type="Rhea" id="RHEA-COMP:10700"/>
        <dbReference type="ChEBI" id="CHEBI:15378"/>
        <dbReference type="ChEBI" id="CHEBI:29950"/>
        <dbReference type="ChEBI" id="CHEBI:50058"/>
        <dbReference type="ChEBI" id="CHEBI:57783"/>
        <dbReference type="ChEBI" id="CHEBI:58349"/>
        <dbReference type="EC" id="1.8.1.9"/>
    </reaction>
    <physiologicalReaction direction="right-to-left" evidence="19">
        <dbReference type="Rhea" id="RHEA:20347"/>
    </physiologicalReaction>
</comment>
<keyword evidence="5 21" id="KW-0285">Flavoprotein</keyword>
<dbReference type="Pfam" id="PF01090">
    <property type="entry name" value="Ribosomal_S19e"/>
    <property type="match status" value="1"/>
</dbReference>
<dbReference type="CDD" id="cd03419">
    <property type="entry name" value="GRX_GRXh_1_2_like"/>
    <property type="match status" value="1"/>
</dbReference>
<dbReference type="Pfam" id="PF00462">
    <property type="entry name" value="Glutaredoxin"/>
    <property type="match status" value="1"/>
</dbReference>
<dbReference type="PANTHER" id="PTHR42737">
    <property type="entry name" value="GLUTATHIONE REDUCTASE"/>
    <property type="match status" value="1"/>
</dbReference>
<organism evidence="27 28">
    <name type="scientific">Tupaia chinensis</name>
    <name type="common">Chinese tree shrew</name>
    <name type="synonym">Tupaia belangeri chinensis</name>
    <dbReference type="NCBI Taxonomy" id="246437"/>
    <lineage>
        <taxon>Eukaryota</taxon>
        <taxon>Metazoa</taxon>
        <taxon>Chordata</taxon>
        <taxon>Craniata</taxon>
        <taxon>Vertebrata</taxon>
        <taxon>Euteleostomi</taxon>
        <taxon>Mammalia</taxon>
        <taxon>Eutheria</taxon>
        <taxon>Euarchontoglires</taxon>
        <taxon>Scandentia</taxon>
        <taxon>Tupaiidae</taxon>
        <taxon>Tupaia</taxon>
    </lineage>
</organism>
<dbReference type="InterPro" id="IPR046952">
    <property type="entry name" value="GSHR/TRXR-like"/>
</dbReference>
<keyword evidence="8" id="KW-0712">Selenocysteine</keyword>
<dbReference type="PRINTS" id="PR00368">
    <property type="entry name" value="FADPNR"/>
</dbReference>
<dbReference type="InterPro" id="IPR036249">
    <property type="entry name" value="Thioredoxin-like_sf"/>
</dbReference>
<dbReference type="FunFam" id="1.10.10.10:FF:000118">
    <property type="entry name" value="40S ribosomal protein S19"/>
    <property type="match status" value="1"/>
</dbReference>
<evidence type="ECO:0000256" key="21">
    <source>
        <dbReference type="RuleBase" id="RU003691"/>
    </source>
</evidence>
<keyword evidence="23" id="KW-0812">Transmembrane</keyword>
<dbReference type="InParanoid" id="L9LCZ6"/>
<comment type="similarity">
    <text evidence="3">Belongs to the eukaryotic ribosomal protein eS19 family.</text>
</comment>
<dbReference type="GO" id="GO:0004791">
    <property type="term" value="F:thioredoxin-disulfide reductase (NADPH) activity"/>
    <property type="evidence" value="ECO:0007669"/>
    <property type="project" value="UniProtKB-EC"/>
</dbReference>
<dbReference type="EC" id="1.8.1.9" evidence="4"/>
<dbReference type="STRING" id="246437.L9LCZ6"/>
<dbReference type="InterPro" id="IPR006338">
    <property type="entry name" value="Thioredoxin/glutathione_Rdtase"/>
</dbReference>
<feature type="domain" description="Pyridine nucleotide-disulphide oxidoreductase dimerisation" evidence="25">
    <location>
        <begin position="607"/>
        <end position="714"/>
    </location>
</feature>
<evidence type="ECO:0000256" key="11">
    <source>
        <dbReference type="ARBA" id="ARBA00023157"/>
    </source>
</evidence>
<dbReference type="GO" id="GO:0004362">
    <property type="term" value="F:glutathione-disulfide reductase (NADPH) activity"/>
    <property type="evidence" value="ECO:0007669"/>
    <property type="project" value="TreeGrafter"/>
</dbReference>
<dbReference type="PANTHER" id="PTHR42737:SF8">
    <property type="entry name" value="THIOREDOXIN-DISULFIDE REDUCTASE"/>
    <property type="match status" value="1"/>
</dbReference>
<dbReference type="AlphaFoldDB" id="L9LCZ6"/>
<keyword evidence="7" id="KW-0521">NADP</keyword>
<evidence type="ECO:0000259" key="24">
    <source>
        <dbReference type="Pfam" id="PF00462"/>
    </source>
</evidence>
<evidence type="ECO:0000256" key="18">
    <source>
        <dbReference type="ARBA" id="ARBA00045717"/>
    </source>
</evidence>
<dbReference type="GO" id="GO:0006412">
    <property type="term" value="P:translation"/>
    <property type="evidence" value="ECO:0007669"/>
    <property type="project" value="InterPro"/>
</dbReference>
<evidence type="ECO:0000256" key="3">
    <source>
        <dbReference type="ARBA" id="ARBA00010014"/>
    </source>
</evidence>
<dbReference type="GO" id="GO:0045454">
    <property type="term" value="P:cell redox homeostasis"/>
    <property type="evidence" value="ECO:0007669"/>
    <property type="project" value="InterPro"/>
</dbReference>
<evidence type="ECO:0000256" key="5">
    <source>
        <dbReference type="ARBA" id="ARBA00022630"/>
    </source>
</evidence>
<comment type="catalytic activity">
    <reaction evidence="20">
        <text>H2O2 + NADPH + H(+) = NADP(+) + 2 H2O</text>
        <dbReference type="Rhea" id="RHEA:15173"/>
        <dbReference type="ChEBI" id="CHEBI:15377"/>
        <dbReference type="ChEBI" id="CHEBI:15378"/>
        <dbReference type="ChEBI" id="CHEBI:16240"/>
        <dbReference type="ChEBI" id="CHEBI:57783"/>
        <dbReference type="ChEBI" id="CHEBI:58349"/>
        <dbReference type="EC" id="1.11.1.2"/>
    </reaction>
    <physiologicalReaction direction="left-to-right" evidence="20">
        <dbReference type="Rhea" id="RHEA:15174"/>
    </physiologicalReaction>
</comment>
<feature type="domain" description="FAD/NAD(P)-binding" evidence="26">
    <location>
        <begin position="270"/>
        <end position="587"/>
    </location>
</feature>
<dbReference type="SMART" id="SM01413">
    <property type="entry name" value="Ribosomal_S19e"/>
    <property type="match status" value="1"/>
</dbReference>
<keyword evidence="23" id="KW-1133">Transmembrane helix</keyword>
<dbReference type="eggNOG" id="KOG4716">
    <property type="taxonomic scope" value="Eukaryota"/>
</dbReference>
<dbReference type="GO" id="GO:0003735">
    <property type="term" value="F:structural constituent of ribosome"/>
    <property type="evidence" value="ECO:0007669"/>
    <property type="project" value="InterPro"/>
</dbReference>
<accession>L9LCZ6</accession>
<dbReference type="PROSITE" id="PS51354">
    <property type="entry name" value="GLUTAREDOXIN_2"/>
    <property type="match status" value="1"/>
</dbReference>
<feature type="transmembrane region" description="Helical" evidence="23">
    <location>
        <begin position="830"/>
        <end position="854"/>
    </location>
</feature>
<comment type="function">
    <text evidence="18">Reduces disulfideprotein thioredoxin (Trx) to its dithiol-containing form. Homodimeric flavoprotein involved in the regulation of cellular redox reactions, growth and differentiation. Contains a selenocysteine residue at the C-terminal active site that is essential for catalysis. Also has reductase activity on hydrogen peroxide (H2O2).</text>
</comment>
<evidence type="ECO:0000256" key="2">
    <source>
        <dbReference type="ARBA" id="ARBA00007532"/>
    </source>
</evidence>
<dbReference type="InterPro" id="IPR001266">
    <property type="entry name" value="Ribosomal_eS19"/>
</dbReference>
<dbReference type="GO" id="GO:0034599">
    <property type="term" value="P:cellular response to oxidative stress"/>
    <property type="evidence" value="ECO:0007669"/>
    <property type="project" value="TreeGrafter"/>
</dbReference>
<reference evidence="28" key="1">
    <citation type="submission" date="2012-07" db="EMBL/GenBank/DDBJ databases">
        <title>Genome of the Chinese tree shrew, a rising model animal genetically related to primates.</title>
        <authorList>
            <person name="Zhang G."/>
            <person name="Fan Y."/>
            <person name="Yao Y."/>
            <person name="Huang Z."/>
        </authorList>
    </citation>
    <scope>NUCLEOTIDE SEQUENCE [LARGE SCALE GENOMIC DNA]</scope>
</reference>
<dbReference type="Proteomes" id="UP000011518">
    <property type="component" value="Unassembled WGS sequence"/>
</dbReference>
<evidence type="ECO:0000259" key="26">
    <source>
        <dbReference type="Pfam" id="PF07992"/>
    </source>
</evidence>
<dbReference type="Gene3D" id="3.40.30.10">
    <property type="entry name" value="Glutaredoxin"/>
    <property type="match status" value="1"/>
</dbReference>
<keyword evidence="12" id="KW-0687">Ribonucleoprotein</keyword>
<evidence type="ECO:0000256" key="9">
    <source>
        <dbReference type="ARBA" id="ARBA00022980"/>
    </source>
</evidence>
<dbReference type="FunCoup" id="L9LCZ6">
    <property type="interactions" value="1640"/>
</dbReference>
<comment type="cofactor">
    <cofactor evidence="1">
        <name>FAD</name>
        <dbReference type="ChEBI" id="CHEBI:57692"/>
    </cofactor>
</comment>
<dbReference type="Gene3D" id="3.50.50.60">
    <property type="entry name" value="FAD/NAD(P)-binding domain"/>
    <property type="match status" value="2"/>
</dbReference>
<dbReference type="GO" id="GO:0005829">
    <property type="term" value="C:cytosol"/>
    <property type="evidence" value="ECO:0007669"/>
    <property type="project" value="TreeGrafter"/>
</dbReference>
<dbReference type="InterPro" id="IPR036388">
    <property type="entry name" value="WH-like_DNA-bd_sf"/>
</dbReference>
<evidence type="ECO:0000256" key="20">
    <source>
        <dbReference type="ARBA" id="ARBA00048992"/>
    </source>
</evidence>
<evidence type="ECO:0000256" key="4">
    <source>
        <dbReference type="ARBA" id="ARBA00012610"/>
    </source>
</evidence>
<dbReference type="InterPro" id="IPR012999">
    <property type="entry name" value="Pyr_OxRdtase_I_AS"/>
</dbReference>
<evidence type="ECO:0000256" key="6">
    <source>
        <dbReference type="ARBA" id="ARBA00022827"/>
    </source>
</evidence>